<dbReference type="InterPro" id="IPR012454">
    <property type="entry name" value="DUF1659"/>
</dbReference>
<evidence type="ECO:0000259" key="1">
    <source>
        <dbReference type="Pfam" id="PF07872"/>
    </source>
</evidence>
<evidence type="ECO:0000313" key="2">
    <source>
        <dbReference type="EMBL" id="KYD33091.1"/>
    </source>
</evidence>
<dbReference type="Pfam" id="PF07872">
    <property type="entry name" value="DUF1659"/>
    <property type="match status" value="1"/>
</dbReference>
<dbReference type="EMBL" id="LQYW01000002">
    <property type="protein sequence ID" value="KYD33091.1"/>
    <property type="molecule type" value="Genomic_DNA"/>
</dbReference>
<accession>A0A150N8P9</accession>
<reference evidence="2 3" key="1">
    <citation type="submission" date="2016-01" db="EMBL/GenBank/DDBJ databases">
        <title>Draft Genome Sequences of Seven Thermophilic Sporeformers Isolated from Foods.</title>
        <authorList>
            <person name="Berendsen E.M."/>
            <person name="Wells-Bennik M.H."/>
            <person name="Krawcyk A.O."/>
            <person name="De Jong A."/>
            <person name="Holsappel S."/>
            <person name="Eijlander R.T."/>
            <person name="Kuipers O.P."/>
        </authorList>
    </citation>
    <scope>NUCLEOTIDE SEQUENCE [LARGE SCALE GENOMIC DNA]</scope>
    <source>
        <strain evidence="2 3">B4110</strain>
    </source>
</reference>
<feature type="domain" description="DUF1659" evidence="1">
    <location>
        <begin position="3"/>
        <end position="71"/>
    </location>
</feature>
<evidence type="ECO:0000313" key="3">
    <source>
        <dbReference type="Proteomes" id="UP000075324"/>
    </source>
</evidence>
<dbReference type="RefSeq" id="WP_062677071.1">
    <property type="nucleotide sequence ID" value="NZ_LQYW01000002.1"/>
</dbReference>
<sequence>MAATEYVTKRTLVAVLYEGKDKDGKDILRNQSFSNIKYDSDIQSLYDAAAAIASLCNGTLSRVETTVTSHIFN</sequence>
<comment type="caution">
    <text evidence="2">The sequence shown here is derived from an EMBL/GenBank/DDBJ whole genome shotgun (WGS) entry which is preliminary data.</text>
</comment>
<gene>
    <name evidence="2" type="ORF">B4110_3564</name>
</gene>
<protein>
    <recommendedName>
        <fullName evidence="1">DUF1659 domain-containing protein</fullName>
    </recommendedName>
</protein>
<dbReference type="AlphaFoldDB" id="A0A150N8P9"/>
<organism evidence="2 3">
    <name type="scientific">Parageobacillus toebii</name>
    <dbReference type="NCBI Taxonomy" id="153151"/>
    <lineage>
        <taxon>Bacteria</taxon>
        <taxon>Bacillati</taxon>
        <taxon>Bacillota</taxon>
        <taxon>Bacilli</taxon>
        <taxon>Bacillales</taxon>
        <taxon>Anoxybacillaceae</taxon>
        <taxon>Parageobacillus</taxon>
    </lineage>
</organism>
<proteinExistence type="predicted"/>
<dbReference type="Proteomes" id="UP000075324">
    <property type="component" value="Unassembled WGS sequence"/>
</dbReference>
<dbReference type="PATRIC" id="fig|153151.4.peg.690"/>
<name>A0A150N8P9_9BACL</name>